<evidence type="ECO:0000313" key="3">
    <source>
        <dbReference type="Proteomes" id="UP000253426"/>
    </source>
</evidence>
<dbReference type="EMBL" id="QNRR01000002">
    <property type="protein sequence ID" value="RBP46476.1"/>
    <property type="molecule type" value="Genomic_DNA"/>
</dbReference>
<organism evidence="2 3">
    <name type="scientific">Roseimicrobium gellanilyticum</name>
    <dbReference type="NCBI Taxonomy" id="748857"/>
    <lineage>
        <taxon>Bacteria</taxon>
        <taxon>Pseudomonadati</taxon>
        <taxon>Verrucomicrobiota</taxon>
        <taxon>Verrucomicrobiia</taxon>
        <taxon>Verrucomicrobiales</taxon>
        <taxon>Verrucomicrobiaceae</taxon>
        <taxon>Roseimicrobium</taxon>
    </lineage>
</organism>
<keyword evidence="3" id="KW-1185">Reference proteome</keyword>
<name>A0A366HSK2_9BACT</name>
<comment type="caution">
    <text evidence="2">The sequence shown here is derived from an EMBL/GenBank/DDBJ whole genome shotgun (WGS) entry which is preliminary data.</text>
</comment>
<evidence type="ECO:0008006" key="4">
    <source>
        <dbReference type="Google" id="ProtNLM"/>
    </source>
</evidence>
<dbReference type="Proteomes" id="UP000253426">
    <property type="component" value="Unassembled WGS sequence"/>
</dbReference>
<gene>
    <name evidence="2" type="ORF">DES53_102867</name>
</gene>
<feature type="region of interest" description="Disordered" evidence="1">
    <location>
        <begin position="420"/>
        <end position="465"/>
    </location>
</feature>
<accession>A0A366HSK2</accession>
<dbReference type="AlphaFoldDB" id="A0A366HSK2"/>
<evidence type="ECO:0000313" key="2">
    <source>
        <dbReference type="EMBL" id="RBP46476.1"/>
    </source>
</evidence>
<proteinExistence type="predicted"/>
<feature type="compositionally biased region" description="Low complexity" evidence="1">
    <location>
        <begin position="425"/>
        <end position="439"/>
    </location>
</feature>
<sequence length="465" mass="50272">MKTLLSYLCPVLAVLLYSAPDDTGAAEPVANGAASPFSGELGVLFAPFYSAETVLLRQDGREWHTWKGGREPALSVRLQPDGSMLRLGGMPSPPAFKNARMAGGYLQRFSWDGALLWEFPAMTSTMIAYGDALVLPNGNILTAALEFKTREECEKMGRDPSLLTDQGMYVPALVEYRPHEKDAAFQVWKWSLWDHLYQARHPALPHHQFQGRKAGRVDLGLLPHLKGPRWLLPKEIDYLPEQDLILMMVHGSREVWVIDHSTTTQEAASETGGRRNRGGSVVAWSAAATEPGAAAQTVLSAEWKTQQSGSSATTADLIVLSYAKNGCFVDELKLNLDSMEFTTTRRLKRLEVAKNALDDLPPIIVSQGRSGEALVLGNPDSGKLSFADTTPAKSWTYKNEKGVVTMVPYRGKPGEACCGGGSDTGGAASSTTAPKTGAALPPPIQRAPTTKPRISSLMSAPLSVP</sequence>
<dbReference type="OrthoDB" id="194043at2"/>
<dbReference type="RefSeq" id="WP_113957985.1">
    <property type="nucleotide sequence ID" value="NZ_QNRR01000002.1"/>
</dbReference>
<reference evidence="2 3" key="1">
    <citation type="submission" date="2018-06" db="EMBL/GenBank/DDBJ databases">
        <title>Genomic Encyclopedia of Type Strains, Phase IV (KMG-IV): sequencing the most valuable type-strain genomes for metagenomic binning, comparative biology and taxonomic classification.</title>
        <authorList>
            <person name="Goeker M."/>
        </authorList>
    </citation>
    <scope>NUCLEOTIDE SEQUENCE [LARGE SCALE GENOMIC DNA]</scope>
    <source>
        <strain evidence="2 3">DSM 25532</strain>
    </source>
</reference>
<protein>
    <recommendedName>
        <fullName evidence="4">Arylsulfotransferase ASST</fullName>
    </recommendedName>
</protein>
<evidence type="ECO:0000256" key="1">
    <source>
        <dbReference type="SAM" id="MobiDB-lite"/>
    </source>
</evidence>